<dbReference type="EMBL" id="ML170189">
    <property type="protein sequence ID" value="TDL20319.1"/>
    <property type="molecule type" value="Genomic_DNA"/>
</dbReference>
<protein>
    <recommendedName>
        <fullName evidence="14">Cytochrome P450</fullName>
    </recommendedName>
</protein>
<keyword evidence="4" id="KW-0349">Heme</keyword>
<dbReference type="Gene3D" id="1.10.630.10">
    <property type="entry name" value="Cytochrome P450"/>
    <property type="match status" value="1"/>
</dbReference>
<dbReference type="InterPro" id="IPR036396">
    <property type="entry name" value="Cyt_P450_sf"/>
</dbReference>
<accession>A0A4Y7Q0C4</accession>
<keyword evidence="5" id="KW-0812">Transmembrane</keyword>
<dbReference type="GO" id="GO:0016020">
    <property type="term" value="C:membrane"/>
    <property type="evidence" value="ECO:0007669"/>
    <property type="project" value="UniProtKB-SubCell"/>
</dbReference>
<dbReference type="PANTHER" id="PTHR46300">
    <property type="entry name" value="P450, PUTATIVE (EUROFUNG)-RELATED-RELATED"/>
    <property type="match status" value="1"/>
</dbReference>
<dbReference type="VEuPathDB" id="FungiDB:BD410DRAFT_725961"/>
<dbReference type="InterPro" id="IPR050364">
    <property type="entry name" value="Cytochrome_P450_fung"/>
</dbReference>
<dbReference type="PANTHER" id="PTHR46300:SF2">
    <property type="entry name" value="CYTOCHROME P450 MONOOXYGENASE ALNH-RELATED"/>
    <property type="match status" value="1"/>
</dbReference>
<dbReference type="AlphaFoldDB" id="A0A4Y7Q0C4"/>
<keyword evidence="11" id="KW-0472">Membrane</keyword>
<dbReference type="Proteomes" id="UP000294933">
    <property type="component" value="Unassembled WGS sequence"/>
</dbReference>
<evidence type="ECO:0000256" key="9">
    <source>
        <dbReference type="ARBA" id="ARBA00023004"/>
    </source>
</evidence>
<organism evidence="12 13">
    <name type="scientific">Rickenella mellea</name>
    <dbReference type="NCBI Taxonomy" id="50990"/>
    <lineage>
        <taxon>Eukaryota</taxon>
        <taxon>Fungi</taxon>
        <taxon>Dikarya</taxon>
        <taxon>Basidiomycota</taxon>
        <taxon>Agaricomycotina</taxon>
        <taxon>Agaricomycetes</taxon>
        <taxon>Hymenochaetales</taxon>
        <taxon>Rickenellaceae</taxon>
        <taxon>Rickenella</taxon>
    </lineage>
</organism>
<dbReference type="GO" id="GO:0004497">
    <property type="term" value="F:monooxygenase activity"/>
    <property type="evidence" value="ECO:0007669"/>
    <property type="project" value="UniProtKB-KW"/>
</dbReference>
<gene>
    <name evidence="12" type="ORF">BD410DRAFT_725961</name>
</gene>
<evidence type="ECO:0000256" key="3">
    <source>
        <dbReference type="ARBA" id="ARBA00010617"/>
    </source>
</evidence>
<evidence type="ECO:0000256" key="6">
    <source>
        <dbReference type="ARBA" id="ARBA00022723"/>
    </source>
</evidence>
<dbReference type="OrthoDB" id="1055148at2759"/>
<dbReference type="GO" id="GO:0020037">
    <property type="term" value="F:heme binding"/>
    <property type="evidence" value="ECO:0007669"/>
    <property type="project" value="InterPro"/>
</dbReference>
<keyword evidence="8" id="KW-0560">Oxidoreductase</keyword>
<keyword evidence="9" id="KW-0408">Iron</keyword>
<keyword evidence="13" id="KW-1185">Reference proteome</keyword>
<keyword evidence="6" id="KW-0479">Metal-binding</keyword>
<sequence length="110" mass="12963">MLALCVTCIWVFLYLRVRNWRSARLSNPKRLPLPPGPRPTLWIGNLRDMPSCYTWLQYEAWAKQYGDVVHVEVLGKHILILNSLETAVELCEKRSHIYSDRPRMPMLKEL</sequence>
<evidence type="ECO:0000313" key="12">
    <source>
        <dbReference type="EMBL" id="TDL20319.1"/>
    </source>
</evidence>
<evidence type="ECO:0000256" key="2">
    <source>
        <dbReference type="ARBA" id="ARBA00004370"/>
    </source>
</evidence>
<comment type="subcellular location">
    <subcellularLocation>
        <location evidence="2">Membrane</location>
    </subcellularLocation>
</comment>
<comment type="similarity">
    <text evidence="3">Belongs to the cytochrome P450 family.</text>
</comment>
<keyword evidence="7" id="KW-1133">Transmembrane helix</keyword>
<proteinExistence type="inferred from homology"/>
<evidence type="ECO:0000256" key="4">
    <source>
        <dbReference type="ARBA" id="ARBA00022617"/>
    </source>
</evidence>
<dbReference type="STRING" id="50990.A0A4Y7Q0C4"/>
<evidence type="ECO:0000256" key="1">
    <source>
        <dbReference type="ARBA" id="ARBA00001971"/>
    </source>
</evidence>
<dbReference type="GO" id="GO:0005506">
    <property type="term" value="F:iron ion binding"/>
    <property type="evidence" value="ECO:0007669"/>
    <property type="project" value="InterPro"/>
</dbReference>
<keyword evidence="10" id="KW-0503">Monooxygenase</keyword>
<evidence type="ECO:0000256" key="11">
    <source>
        <dbReference type="ARBA" id="ARBA00023136"/>
    </source>
</evidence>
<name>A0A4Y7Q0C4_9AGAM</name>
<dbReference type="GO" id="GO:0016705">
    <property type="term" value="F:oxidoreductase activity, acting on paired donors, with incorporation or reduction of molecular oxygen"/>
    <property type="evidence" value="ECO:0007669"/>
    <property type="project" value="InterPro"/>
</dbReference>
<reference evidence="12 13" key="1">
    <citation type="submission" date="2018-06" db="EMBL/GenBank/DDBJ databases">
        <title>A transcriptomic atlas of mushroom development highlights an independent origin of complex multicellularity.</title>
        <authorList>
            <consortium name="DOE Joint Genome Institute"/>
            <person name="Krizsan K."/>
            <person name="Almasi E."/>
            <person name="Merenyi Z."/>
            <person name="Sahu N."/>
            <person name="Viragh M."/>
            <person name="Koszo T."/>
            <person name="Mondo S."/>
            <person name="Kiss B."/>
            <person name="Balint B."/>
            <person name="Kues U."/>
            <person name="Barry K."/>
            <person name="Hegedus J.C."/>
            <person name="Henrissat B."/>
            <person name="Johnson J."/>
            <person name="Lipzen A."/>
            <person name="Ohm R."/>
            <person name="Nagy I."/>
            <person name="Pangilinan J."/>
            <person name="Yan J."/>
            <person name="Xiong Y."/>
            <person name="Grigoriev I.V."/>
            <person name="Hibbett D.S."/>
            <person name="Nagy L.G."/>
        </authorList>
    </citation>
    <scope>NUCLEOTIDE SEQUENCE [LARGE SCALE GENOMIC DNA]</scope>
    <source>
        <strain evidence="12 13">SZMC22713</strain>
    </source>
</reference>
<evidence type="ECO:0000256" key="7">
    <source>
        <dbReference type="ARBA" id="ARBA00022989"/>
    </source>
</evidence>
<evidence type="ECO:0000256" key="8">
    <source>
        <dbReference type="ARBA" id="ARBA00023002"/>
    </source>
</evidence>
<dbReference type="SUPFAM" id="SSF48264">
    <property type="entry name" value="Cytochrome P450"/>
    <property type="match status" value="1"/>
</dbReference>
<evidence type="ECO:0008006" key="14">
    <source>
        <dbReference type="Google" id="ProtNLM"/>
    </source>
</evidence>
<evidence type="ECO:0000256" key="5">
    <source>
        <dbReference type="ARBA" id="ARBA00022692"/>
    </source>
</evidence>
<evidence type="ECO:0000256" key="10">
    <source>
        <dbReference type="ARBA" id="ARBA00023033"/>
    </source>
</evidence>
<comment type="cofactor">
    <cofactor evidence="1">
        <name>heme</name>
        <dbReference type="ChEBI" id="CHEBI:30413"/>
    </cofactor>
</comment>
<evidence type="ECO:0000313" key="13">
    <source>
        <dbReference type="Proteomes" id="UP000294933"/>
    </source>
</evidence>